<name>A0ABV5UYY3_9MICO</name>
<dbReference type="RefSeq" id="WP_141337514.1">
    <property type="nucleotide sequence ID" value="NZ_JBHMAX010000002.1"/>
</dbReference>
<reference evidence="3 4" key="1">
    <citation type="submission" date="2024-09" db="EMBL/GenBank/DDBJ databases">
        <authorList>
            <person name="Sun Q."/>
            <person name="Mori K."/>
        </authorList>
    </citation>
    <scope>NUCLEOTIDE SEQUENCE [LARGE SCALE GENOMIC DNA]</scope>
    <source>
        <strain evidence="3 4">JCM 12763</strain>
    </source>
</reference>
<evidence type="ECO:0000313" key="3">
    <source>
        <dbReference type="EMBL" id="MFB9730766.1"/>
    </source>
</evidence>
<evidence type="ECO:0000256" key="1">
    <source>
        <dbReference type="SAM" id="MobiDB-lite"/>
    </source>
</evidence>
<feature type="transmembrane region" description="Helical" evidence="2">
    <location>
        <begin position="37"/>
        <end position="54"/>
    </location>
</feature>
<keyword evidence="4" id="KW-1185">Reference proteome</keyword>
<comment type="caution">
    <text evidence="3">The sequence shown here is derived from an EMBL/GenBank/DDBJ whole genome shotgun (WGS) entry which is preliminary data.</text>
</comment>
<evidence type="ECO:0000256" key="2">
    <source>
        <dbReference type="SAM" id="Phobius"/>
    </source>
</evidence>
<proteinExistence type="predicted"/>
<dbReference type="EMBL" id="JBHMAX010000002">
    <property type="protein sequence ID" value="MFB9730766.1"/>
    <property type="molecule type" value="Genomic_DNA"/>
</dbReference>
<feature type="region of interest" description="Disordered" evidence="1">
    <location>
        <begin position="58"/>
        <end position="94"/>
    </location>
</feature>
<dbReference type="Proteomes" id="UP001589613">
    <property type="component" value="Unassembled WGS sequence"/>
</dbReference>
<keyword evidence="2" id="KW-0812">Transmembrane</keyword>
<accession>A0ABV5UYY3</accession>
<keyword evidence="2" id="KW-1133">Transmembrane helix</keyword>
<organism evidence="3 4">
    <name type="scientific">Ornithinimicrobium kibberense</name>
    <dbReference type="NCBI Taxonomy" id="282060"/>
    <lineage>
        <taxon>Bacteria</taxon>
        <taxon>Bacillati</taxon>
        <taxon>Actinomycetota</taxon>
        <taxon>Actinomycetes</taxon>
        <taxon>Micrococcales</taxon>
        <taxon>Ornithinimicrobiaceae</taxon>
        <taxon>Ornithinimicrobium</taxon>
    </lineage>
</organism>
<keyword evidence="2" id="KW-0472">Membrane</keyword>
<feature type="compositionally biased region" description="Basic and acidic residues" evidence="1">
    <location>
        <begin position="58"/>
        <end position="79"/>
    </location>
</feature>
<sequence length="94" mass="9997">MTELLLFSVGAVLALALLGHLATPPVDRLPPRRWTPVYLLDRVGAGLGLFLGAGRERADRLGRAVDEQSRRRRPPRDGGTDGGTDASQDGGPTP</sequence>
<evidence type="ECO:0000313" key="4">
    <source>
        <dbReference type="Proteomes" id="UP001589613"/>
    </source>
</evidence>
<feature type="compositionally biased region" description="Low complexity" evidence="1">
    <location>
        <begin position="83"/>
        <end position="94"/>
    </location>
</feature>
<protein>
    <submittedName>
        <fullName evidence="3">Uncharacterized protein</fullName>
    </submittedName>
</protein>
<gene>
    <name evidence="3" type="ORF">ACFFN0_01765</name>
</gene>